<name>A0AB74UF11_9CAUD</name>
<organism evidence="2">
    <name type="scientific">Escherichia phage vB_VIPECOMC04</name>
    <dbReference type="NCBI Taxonomy" id="3350136"/>
    <lineage>
        <taxon>Viruses</taxon>
        <taxon>Duplodnaviria</taxon>
        <taxon>Heunggongvirae</taxon>
        <taxon>Uroviricota</taxon>
        <taxon>Caudoviricetes</taxon>
        <taxon>Sarkviridae</taxon>
        <taxon>Guernseyvirinae</taxon>
        <taxon>Kagunavirus</taxon>
    </lineage>
</organism>
<evidence type="ECO:0000256" key="1">
    <source>
        <dbReference type="SAM" id="MobiDB-lite"/>
    </source>
</evidence>
<sequence>MADVASLVVKVSEQGAKATSDRLDNLSKSAKVAGAAVAGLASIVAATAYKAAQELVDSQRQLDKMSASLKTLTGSTQGARQALSILQDFARDTPYGLEQAVEGFRKLVALGLTPSEEALRSYGNTAAAMGKDLNQMIEAVADASTFEFERLKEFGIKAKQNKNDVEFTFQGTTTVVKKSAADIEQYLLNIGNVNFAGAMADQANTLNGAIASASDSWSQLKMTLATSLDVGALAEPIRYIDDLIQELNAQVASGELAAEMRMWGDIASEVGSAIEMSFDAAFGFVGDAINGLNELWDFSSKSITDSGEQTATTIAESAADALDFIAEEFTAMERFFEDMVKGAQDAGRLVKAAFTPGESVDVAKNINFQLGMALDTQRDVADLTRKSFREQVEAQQNIVALKRAAYDIDKEAAKEEGLSKFKVTGTGGGSEDDSAGAKAAKKAADAFERQKKAAEDFYYQSIHLNDDVFQKIEANQEQQLTKLQEFYGNQLLSDQQYEKAKTQIMLTAEQARQEELDKKRKEQQEKQQKGDDFMAQIMGQNAAELELLDIQEQQKLAVADKYREQGLINEEQYQAALNAINEQYATKRADATATAFGNMASNIGSALGEASGAYKAFAIVQATIATYTAAIEAYKSTAAIPVVGPFLAPVAAATAVGAGMAQVSAIRSAREQGGQLSAGQASTIAERGKPEVIMPAGASRVRTAQQMKEIMGQNGSSSGPSNVTIVNNTSSQIGNVSTEQDDEGRLRIIIEEQVAASLQNSNSKISKARKATRNAPGFK</sequence>
<reference evidence="2" key="1">
    <citation type="submission" date="2024-10" db="EMBL/GenBank/DDBJ databases">
        <authorList>
            <person name="Tejada A.J.P."/>
            <person name="Nada M.A.L."/>
            <person name="Joloro M.J.G."/>
            <person name="Chin R.A.D."/>
            <person name="Reterta M.C.C."/>
            <person name="Casidsid J.Y.O."/>
            <person name="Collado A.R.G."/>
            <person name="Berlin S.C."/>
            <person name="Ancla J.B."/>
            <person name="Asejo A.B."/>
            <person name="Yadao N.M.R."/>
            <person name="De Paz V.P. Jr."/>
            <person name="Bigol U.G."/>
        </authorList>
    </citation>
    <scope>NUCLEOTIDE SEQUENCE</scope>
</reference>
<accession>A0AB74UF11</accession>
<gene>
    <name evidence="2" type="ORF">VIPECOMC04_00050</name>
</gene>
<evidence type="ECO:0000313" key="2">
    <source>
        <dbReference type="EMBL" id="XHV08336.1"/>
    </source>
</evidence>
<proteinExistence type="predicted"/>
<protein>
    <submittedName>
        <fullName evidence="2">Tail length tape measure protein</fullName>
    </submittedName>
</protein>
<dbReference type="EMBL" id="PQ423993">
    <property type="protein sequence ID" value="XHV08336.1"/>
    <property type="molecule type" value="Genomic_DNA"/>
</dbReference>
<feature type="region of interest" description="Disordered" evidence="1">
    <location>
        <begin position="758"/>
        <end position="779"/>
    </location>
</feature>